<comment type="caution">
    <text evidence="1">The sequence shown here is derived from an EMBL/GenBank/DDBJ whole genome shotgun (WGS) entry which is preliminary data.</text>
</comment>
<proteinExistence type="predicted"/>
<gene>
    <name evidence="1" type="ORF">Amon02_000993300</name>
</gene>
<dbReference type="Proteomes" id="UP001165064">
    <property type="component" value="Unassembled WGS sequence"/>
</dbReference>
<sequence length="177" mass="19990">MLVIWDHTDLEKLISNNKDILTTSIEICADIDPDDCDIFLGLANCCDTVKIKNFTKDDVEWINDVLALENLTTCCPPELSLKNKHLKTLCLMSDSLDASMFDTIPDTLQSIELKVKSYDLPSFKLPLSLRKLTVSARKVPQIINVKELASLTHAEIKTFAILCYQFEIDHGTPFSRN</sequence>
<name>A0ACB5TVH0_AMBMO</name>
<evidence type="ECO:0000313" key="2">
    <source>
        <dbReference type="Proteomes" id="UP001165064"/>
    </source>
</evidence>
<dbReference type="EMBL" id="BSXS01009685">
    <property type="protein sequence ID" value="GME96244.1"/>
    <property type="molecule type" value="Genomic_DNA"/>
</dbReference>
<protein>
    <submittedName>
        <fullName evidence="1">Unnamed protein product</fullName>
    </submittedName>
</protein>
<organism evidence="1 2">
    <name type="scientific">Ambrosiozyma monospora</name>
    <name type="common">Yeast</name>
    <name type="synonym">Endomycopsis monosporus</name>
    <dbReference type="NCBI Taxonomy" id="43982"/>
    <lineage>
        <taxon>Eukaryota</taxon>
        <taxon>Fungi</taxon>
        <taxon>Dikarya</taxon>
        <taxon>Ascomycota</taxon>
        <taxon>Saccharomycotina</taxon>
        <taxon>Pichiomycetes</taxon>
        <taxon>Pichiales</taxon>
        <taxon>Pichiaceae</taxon>
        <taxon>Ambrosiozyma</taxon>
    </lineage>
</organism>
<keyword evidence="2" id="KW-1185">Reference proteome</keyword>
<evidence type="ECO:0000313" key="1">
    <source>
        <dbReference type="EMBL" id="GME96244.1"/>
    </source>
</evidence>
<reference evidence="1" key="1">
    <citation type="submission" date="2023-04" db="EMBL/GenBank/DDBJ databases">
        <title>Ambrosiozyma monospora NBRC 10751.</title>
        <authorList>
            <person name="Ichikawa N."/>
            <person name="Sato H."/>
            <person name="Tonouchi N."/>
        </authorList>
    </citation>
    <scope>NUCLEOTIDE SEQUENCE</scope>
    <source>
        <strain evidence="1">NBRC 10751</strain>
    </source>
</reference>
<accession>A0ACB5TVH0</accession>